<dbReference type="InterPro" id="IPR050984">
    <property type="entry name" value="Gfo/Idh/MocA_domain"/>
</dbReference>
<accession>A0A0D2MV78</accession>
<sequence length="351" mass="37471">MIWPARRLADVQVVGVAARDPVRAEAYARRHGYVALPNGLHGEWAAAALRAGKHVLCEKPFTANAQEARHVMGIARSSGLVCREAFHNSEHPANKRVAELLQASRRTKGTVVARIAERTPQQGPLARGGAIGELLSLTARVLIPSWAFKEGDIRFNEGLAGGTMMDAGCYCADALSFFPGFPPTAVTSAAAKGVLHGCDTGMEARVAYGGKGGGAGQLVGRIEADLRHGGLLPVTLITAEGTRGRLTYDNFVVPFFGHQITLALAPDRGGQPPETRRMSVYGSGESNYYYQLRRFTDDVVALRGGTGARALAEVEASLQKDAADAIANMELVEAIYTAAGLRPRQPTHAWF</sequence>
<gene>
    <name evidence="8" type="ORF">MNEG_9703</name>
</gene>
<keyword evidence="2" id="KW-0560">Oxidoreductase</keyword>
<dbReference type="InterPro" id="IPR036291">
    <property type="entry name" value="NAD(P)-bd_dom_sf"/>
</dbReference>
<dbReference type="EC" id="1.1.1.179" evidence="3"/>
<evidence type="ECO:0000256" key="3">
    <source>
        <dbReference type="ARBA" id="ARBA00038984"/>
    </source>
</evidence>
<keyword evidence="9" id="KW-1185">Reference proteome</keyword>
<dbReference type="SUPFAM" id="SSF55347">
    <property type="entry name" value="Glyceraldehyde-3-phosphate dehydrogenase-like, C-terminal domain"/>
    <property type="match status" value="1"/>
</dbReference>
<protein>
    <recommendedName>
        <fullName evidence="3">D-xylose 1-dehydrogenase (NADP(+), D-xylono-1,5-lactone-forming)</fullName>
        <ecNumber evidence="3">1.1.1.179</ecNumber>
    </recommendedName>
    <alternativeName>
        <fullName evidence="4">D-xylose-NADP dehydrogenase</fullName>
    </alternativeName>
</protein>
<proteinExistence type="inferred from homology"/>
<evidence type="ECO:0000256" key="2">
    <source>
        <dbReference type="ARBA" id="ARBA00023002"/>
    </source>
</evidence>
<feature type="domain" description="GFO/IDH/MocA-like oxidoreductase" evidence="7">
    <location>
        <begin position="127"/>
        <end position="194"/>
    </location>
</feature>
<dbReference type="AlphaFoldDB" id="A0A0D2MV78"/>
<dbReference type="KEGG" id="mng:MNEG_9703"/>
<dbReference type="GeneID" id="25742578"/>
<evidence type="ECO:0000256" key="1">
    <source>
        <dbReference type="ARBA" id="ARBA00010928"/>
    </source>
</evidence>
<dbReference type="Gene3D" id="3.40.50.720">
    <property type="entry name" value="NAD(P)-binding Rossmann-like Domain"/>
    <property type="match status" value="1"/>
</dbReference>
<evidence type="ECO:0000259" key="6">
    <source>
        <dbReference type="Pfam" id="PF01408"/>
    </source>
</evidence>
<dbReference type="STRING" id="145388.A0A0D2MV78"/>
<evidence type="ECO:0000256" key="4">
    <source>
        <dbReference type="ARBA" id="ARBA00042988"/>
    </source>
</evidence>
<dbReference type="GO" id="GO:0047837">
    <property type="term" value="F:D-xylose 1-dehydrogenase (NADP+) activity"/>
    <property type="evidence" value="ECO:0007669"/>
    <property type="project" value="UniProtKB-EC"/>
</dbReference>
<dbReference type="SUPFAM" id="SSF51735">
    <property type="entry name" value="NAD(P)-binding Rossmann-fold domains"/>
    <property type="match status" value="1"/>
</dbReference>
<dbReference type="Pfam" id="PF01408">
    <property type="entry name" value="GFO_IDH_MocA"/>
    <property type="match status" value="1"/>
</dbReference>
<evidence type="ECO:0000313" key="8">
    <source>
        <dbReference type="EMBL" id="KIY98260.1"/>
    </source>
</evidence>
<evidence type="ECO:0000259" key="7">
    <source>
        <dbReference type="Pfam" id="PF22725"/>
    </source>
</evidence>
<dbReference type="Proteomes" id="UP000054498">
    <property type="component" value="Unassembled WGS sequence"/>
</dbReference>
<feature type="domain" description="Gfo/Idh/MocA-like oxidoreductase N-terminal" evidence="6">
    <location>
        <begin position="33"/>
        <end position="84"/>
    </location>
</feature>
<comment type="similarity">
    <text evidence="1">Belongs to the Gfo/Idh/MocA family.</text>
</comment>
<dbReference type="InterPro" id="IPR055170">
    <property type="entry name" value="GFO_IDH_MocA-like_dom"/>
</dbReference>
<comment type="catalytic activity">
    <reaction evidence="5">
        <text>D-xylose + NADP(+) = D-xylono-1,5-lactone + NADPH + H(+)</text>
        <dbReference type="Rhea" id="RHEA:22000"/>
        <dbReference type="ChEBI" id="CHEBI:15378"/>
        <dbReference type="ChEBI" id="CHEBI:15867"/>
        <dbReference type="ChEBI" id="CHEBI:53455"/>
        <dbReference type="ChEBI" id="CHEBI:57783"/>
        <dbReference type="ChEBI" id="CHEBI:58349"/>
        <dbReference type="EC" id="1.1.1.179"/>
    </reaction>
</comment>
<dbReference type="OrthoDB" id="2129491at2759"/>
<dbReference type="RefSeq" id="XP_013897280.1">
    <property type="nucleotide sequence ID" value="XM_014041826.1"/>
</dbReference>
<evidence type="ECO:0000313" key="9">
    <source>
        <dbReference type="Proteomes" id="UP000054498"/>
    </source>
</evidence>
<dbReference type="Gene3D" id="3.30.360.10">
    <property type="entry name" value="Dihydrodipicolinate Reductase, domain 2"/>
    <property type="match status" value="1"/>
</dbReference>
<name>A0A0D2MV78_9CHLO</name>
<dbReference type="PANTHER" id="PTHR22604:SF105">
    <property type="entry name" value="TRANS-1,2-DIHYDROBENZENE-1,2-DIOL DEHYDROGENASE"/>
    <property type="match status" value="1"/>
</dbReference>
<dbReference type="Pfam" id="PF22725">
    <property type="entry name" value="GFO_IDH_MocA_C3"/>
    <property type="match status" value="1"/>
</dbReference>
<reference evidence="8 9" key="1">
    <citation type="journal article" date="2013" name="BMC Genomics">
        <title>Reconstruction of the lipid metabolism for the microalga Monoraphidium neglectum from its genome sequence reveals characteristics suitable for biofuel production.</title>
        <authorList>
            <person name="Bogen C."/>
            <person name="Al-Dilaimi A."/>
            <person name="Albersmeier A."/>
            <person name="Wichmann J."/>
            <person name="Grundmann M."/>
            <person name="Rupp O."/>
            <person name="Lauersen K.J."/>
            <person name="Blifernez-Klassen O."/>
            <person name="Kalinowski J."/>
            <person name="Goesmann A."/>
            <person name="Mussgnug J.H."/>
            <person name="Kruse O."/>
        </authorList>
    </citation>
    <scope>NUCLEOTIDE SEQUENCE [LARGE SCALE GENOMIC DNA]</scope>
    <source>
        <strain evidence="8 9">SAG 48.87</strain>
    </source>
</reference>
<organism evidence="8 9">
    <name type="scientific">Monoraphidium neglectum</name>
    <dbReference type="NCBI Taxonomy" id="145388"/>
    <lineage>
        <taxon>Eukaryota</taxon>
        <taxon>Viridiplantae</taxon>
        <taxon>Chlorophyta</taxon>
        <taxon>core chlorophytes</taxon>
        <taxon>Chlorophyceae</taxon>
        <taxon>CS clade</taxon>
        <taxon>Sphaeropleales</taxon>
        <taxon>Selenastraceae</taxon>
        <taxon>Monoraphidium</taxon>
    </lineage>
</organism>
<evidence type="ECO:0000256" key="5">
    <source>
        <dbReference type="ARBA" id="ARBA00049233"/>
    </source>
</evidence>
<dbReference type="InterPro" id="IPR000683">
    <property type="entry name" value="Gfo/Idh/MocA-like_OxRdtase_N"/>
</dbReference>
<dbReference type="PANTHER" id="PTHR22604">
    <property type="entry name" value="OXIDOREDUCTASES"/>
    <property type="match status" value="1"/>
</dbReference>
<dbReference type="GO" id="GO:0000166">
    <property type="term" value="F:nucleotide binding"/>
    <property type="evidence" value="ECO:0007669"/>
    <property type="project" value="InterPro"/>
</dbReference>
<dbReference type="EMBL" id="KK102250">
    <property type="protein sequence ID" value="KIY98260.1"/>
    <property type="molecule type" value="Genomic_DNA"/>
</dbReference>